<dbReference type="InterPro" id="IPR000182">
    <property type="entry name" value="GNAT_dom"/>
</dbReference>
<dbReference type="PROSITE" id="PS51186">
    <property type="entry name" value="GNAT"/>
    <property type="match status" value="1"/>
</dbReference>
<dbReference type="Pfam" id="PF00583">
    <property type="entry name" value="Acetyltransf_1"/>
    <property type="match status" value="1"/>
</dbReference>
<evidence type="ECO:0000259" key="1">
    <source>
        <dbReference type="PROSITE" id="PS51186"/>
    </source>
</evidence>
<proteinExistence type="predicted"/>
<protein>
    <submittedName>
        <fullName evidence="2">GNAT family N-acetyltransferase</fullName>
    </submittedName>
</protein>
<dbReference type="RefSeq" id="WP_165337642.1">
    <property type="nucleotide sequence ID" value="NZ_JAAKZX010000004.1"/>
</dbReference>
<dbReference type="Proteomes" id="UP001518140">
    <property type="component" value="Unassembled WGS sequence"/>
</dbReference>
<dbReference type="SUPFAM" id="SSF55729">
    <property type="entry name" value="Acyl-CoA N-acyltransferases (Nat)"/>
    <property type="match status" value="1"/>
</dbReference>
<dbReference type="InterPro" id="IPR016181">
    <property type="entry name" value="Acyl_CoA_acyltransferase"/>
</dbReference>
<reference evidence="2 3" key="1">
    <citation type="submission" date="2020-02" db="EMBL/GenBank/DDBJ databases">
        <title>Whole-genome analyses of novel actinobacteria.</title>
        <authorList>
            <person name="Sahin N."/>
            <person name="Tokatli A."/>
        </authorList>
    </citation>
    <scope>NUCLEOTIDE SEQUENCE [LARGE SCALE GENOMIC DNA]</scope>
    <source>
        <strain evidence="2 3">YC419</strain>
    </source>
</reference>
<dbReference type="Gene3D" id="3.40.630.30">
    <property type="match status" value="1"/>
</dbReference>
<comment type="caution">
    <text evidence="2">The sequence shown here is derived from an EMBL/GenBank/DDBJ whole genome shotgun (WGS) entry which is preliminary data.</text>
</comment>
<evidence type="ECO:0000313" key="3">
    <source>
        <dbReference type="Proteomes" id="UP001518140"/>
    </source>
</evidence>
<accession>A0ABX0DHB6</accession>
<sequence>MTAEQHPTLAASLQVGAQDDELQQRLDDELTAFNAGESGAGRPTELSVRVTDTAGELVGGLTGWTWGTLCAVEMLWVREDQRRAGWGARILRAAEEEGARRGCIDAIVSSYTFQAPGFYRAQGYRETGRLTGVPGGHEDVYFHKSLAAS</sequence>
<gene>
    <name evidence="2" type="ORF">G6048_01890</name>
</gene>
<keyword evidence="3" id="KW-1185">Reference proteome</keyword>
<dbReference type="CDD" id="cd04301">
    <property type="entry name" value="NAT_SF"/>
    <property type="match status" value="1"/>
</dbReference>
<evidence type="ECO:0000313" key="2">
    <source>
        <dbReference type="EMBL" id="NGO40957.1"/>
    </source>
</evidence>
<dbReference type="EMBL" id="JAAKZX010000004">
    <property type="protein sequence ID" value="NGO40957.1"/>
    <property type="molecule type" value="Genomic_DNA"/>
</dbReference>
<name>A0ABX0DHB6_9ACTN</name>
<feature type="domain" description="N-acetyltransferase" evidence="1">
    <location>
        <begin position="1"/>
        <end position="147"/>
    </location>
</feature>
<organism evidence="2 3">
    <name type="scientific">Streptomyces ureilyticus</name>
    <dbReference type="NCBI Taxonomy" id="1775131"/>
    <lineage>
        <taxon>Bacteria</taxon>
        <taxon>Bacillati</taxon>
        <taxon>Actinomycetota</taxon>
        <taxon>Actinomycetes</taxon>
        <taxon>Kitasatosporales</taxon>
        <taxon>Streptomycetaceae</taxon>
        <taxon>Streptomyces</taxon>
    </lineage>
</organism>